<evidence type="ECO:0000259" key="7">
    <source>
        <dbReference type="Pfam" id="PF08240"/>
    </source>
</evidence>
<dbReference type="Pfam" id="PF08240">
    <property type="entry name" value="ADH_N"/>
    <property type="match status" value="1"/>
</dbReference>
<dbReference type="Gene3D" id="3.40.50.720">
    <property type="entry name" value="NAD(P)-binding Rossmann-like Domain"/>
    <property type="match status" value="1"/>
</dbReference>
<dbReference type="InterPro" id="IPR011032">
    <property type="entry name" value="GroES-like_sf"/>
</dbReference>
<organism evidence="8 9">
    <name type="scientific">Microbispora rosea</name>
    <dbReference type="NCBI Taxonomy" id="58117"/>
    <lineage>
        <taxon>Bacteria</taxon>
        <taxon>Bacillati</taxon>
        <taxon>Actinomycetota</taxon>
        <taxon>Actinomycetes</taxon>
        <taxon>Streptosporangiales</taxon>
        <taxon>Streptosporangiaceae</taxon>
        <taxon>Microbispora</taxon>
    </lineage>
</organism>
<dbReference type="Pfam" id="PF00107">
    <property type="entry name" value="ADH_zinc_N"/>
    <property type="match status" value="1"/>
</dbReference>
<dbReference type="SUPFAM" id="SSF50129">
    <property type="entry name" value="GroES-like"/>
    <property type="match status" value="1"/>
</dbReference>
<dbReference type="PANTHER" id="PTHR43350:SF2">
    <property type="entry name" value="GROES-LIKE ZINC-BINDING ALCOHOL DEHYDROGENASE FAMILY PROTEIN"/>
    <property type="match status" value="1"/>
</dbReference>
<protein>
    <submittedName>
        <fullName evidence="8">S-(Hydroxymethyl)glutathione dehydrogenase / alcohol dehydrogenase</fullName>
    </submittedName>
</protein>
<keyword evidence="4" id="KW-0862">Zinc</keyword>
<dbReference type="EMBL" id="FTNI01000048">
    <property type="protein sequence ID" value="SIS23855.1"/>
    <property type="molecule type" value="Genomic_DNA"/>
</dbReference>
<dbReference type="Proteomes" id="UP000186096">
    <property type="component" value="Unassembled WGS sequence"/>
</dbReference>
<dbReference type="PANTHER" id="PTHR43350">
    <property type="entry name" value="NAD-DEPENDENT ALCOHOL DEHYDROGENASE"/>
    <property type="match status" value="1"/>
</dbReference>
<keyword evidence="5" id="KW-0560">Oxidoreductase</keyword>
<dbReference type="RefSeq" id="WP_076442930.1">
    <property type="nucleotide sequence ID" value="NZ_CP192071.1"/>
</dbReference>
<feature type="domain" description="Alcohol dehydrogenase-like C-terminal" evidence="6">
    <location>
        <begin position="199"/>
        <end position="287"/>
    </location>
</feature>
<evidence type="ECO:0000256" key="4">
    <source>
        <dbReference type="ARBA" id="ARBA00022833"/>
    </source>
</evidence>
<keyword evidence="3" id="KW-0479">Metal-binding</keyword>
<dbReference type="AlphaFoldDB" id="A0A1N7HG44"/>
<dbReference type="InterPro" id="IPR013154">
    <property type="entry name" value="ADH-like_N"/>
</dbReference>
<dbReference type="SUPFAM" id="SSF51735">
    <property type="entry name" value="NAD(P)-binding Rossmann-fold domains"/>
    <property type="match status" value="1"/>
</dbReference>
<keyword evidence="9" id="KW-1185">Reference proteome</keyword>
<evidence type="ECO:0000256" key="2">
    <source>
        <dbReference type="ARBA" id="ARBA00008072"/>
    </source>
</evidence>
<comment type="cofactor">
    <cofactor evidence="1">
        <name>Zn(2+)</name>
        <dbReference type="ChEBI" id="CHEBI:29105"/>
    </cofactor>
</comment>
<evidence type="ECO:0000256" key="3">
    <source>
        <dbReference type="ARBA" id="ARBA00022723"/>
    </source>
</evidence>
<dbReference type="STRING" id="58117.SAMN05421833_14827"/>
<evidence type="ECO:0000259" key="6">
    <source>
        <dbReference type="Pfam" id="PF00107"/>
    </source>
</evidence>
<comment type="similarity">
    <text evidence="2">Belongs to the zinc-containing alcohol dehydrogenase family.</text>
</comment>
<dbReference type="OrthoDB" id="334894at2"/>
<feature type="domain" description="Alcohol dehydrogenase-like N-terminal" evidence="7">
    <location>
        <begin position="30"/>
        <end position="157"/>
    </location>
</feature>
<dbReference type="Gene3D" id="3.90.180.10">
    <property type="entry name" value="Medium-chain alcohol dehydrogenases, catalytic domain"/>
    <property type="match status" value="1"/>
</dbReference>
<name>A0A1N7HG44_9ACTN</name>
<gene>
    <name evidence="8" type="ORF">SAMN05421833_14827</name>
</gene>
<dbReference type="InterPro" id="IPR013149">
    <property type="entry name" value="ADH-like_C"/>
</dbReference>
<dbReference type="GO" id="GO:0046872">
    <property type="term" value="F:metal ion binding"/>
    <property type="evidence" value="ECO:0007669"/>
    <property type="project" value="UniProtKB-KW"/>
</dbReference>
<evidence type="ECO:0000313" key="8">
    <source>
        <dbReference type="EMBL" id="SIS23855.1"/>
    </source>
</evidence>
<accession>A0A1N7HG44</accession>
<evidence type="ECO:0000256" key="1">
    <source>
        <dbReference type="ARBA" id="ARBA00001947"/>
    </source>
</evidence>
<proteinExistence type="inferred from homology"/>
<sequence length="410" mass="44143">MSETPRTFQGWVRYDDKFEMKTLRLNPIRPKDVVIRNLAAQACYTIVTNVSELPNQAVRPRSPGHGAMGIVEEVGPLVTRVKPGDKVVTPVLPACGTCYSCLRGEWWCCGHKNDIDFAHPDNPPFAEMEDGRSVWQDHTGGFAELAVNDESWVVPVNESRLSNIELASLACVPGPGWAFGLLGMRIEIASSVVVLGAGPLGLAIIQAAKMAGARLIIAVERIPHRLDAAKAAGAHVVLNSDEVGMDHLVGKVRELCRPATDNMDAGGKPYEGFYDGNGADHVFEAAGITFGDPTTGSPDDRTGAHFITLGPKMTRRGGTFVATGVVAPTNDPKVWGPAPGPFDYHGKRYLSAAYGGANVLRDIPRLANLIENGYLDAKALCDPILPFERADEALWSALNRDALLPIITFE</sequence>
<evidence type="ECO:0000256" key="5">
    <source>
        <dbReference type="ARBA" id="ARBA00023002"/>
    </source>
</evidence>
<dbReference type="InterPro" id="IPR036291">
    <property type="entry name" value="NAD(P)-bd_dom_sf"/>
</dbReference>
<dbReference type="GO" id="GO:0016491">
    <property type="term" value="F:oxidoreductase activity"/>
    <property type="evidence" value="ECO:0007669"/>
    <property type="project" value="UniProtKB-KW"/>
</dbReference>
<evidence type="ECO:0000313" key="9">
    <source>
        <dbReference type="Proteomes" id="UP000186096"/>
    </source>
</evidence>
<reference evidence="9" key="1">
    <citation type="submission" date="2017-01" db="EMBL/GenBank/DDBJ databases">
        <authorList>
            <person name="Varghese N."/>
            <person name="Submissions S."/>
        </authorList>
    </citation>
    <scope>NUCLEOTIDE SEQUENCE [LARGE SCALE GENOMIC DNA]</scope>
    <source>
        <strain evidence="9">ATCC 12950</strain>
    </source>
</reference>